<evidence type="ECO:0000259" key="11">
    <source>
        <dbReference type="PROSITE" id="PS50145"/>
    </source>
</evidence>
<keyword evidence="4" id="KW-0677">Repeat</keyword>
<comment type="subcellular location">
    <subcellularLocation>
        <location evidence="1">Cytoplasm</location>
    </subcellularLocation>
</comment>
<dbReference type="PANTHER" id="PTHR10131">
    <property type="entry name" value="TNF RECEPTOR ASSOCIATED FACTOR"/>
    <property type="match status" value="1"/>
</dbReference>
<dbReference type="InParanoid" id="A0A1X7VPB0"/>
<evidence type="ECO:0000256" key="3">
    <source>
        <dbReference type="ARBA" id="ARBA00022723"/>
    </source>
</evidence>
<dbReference type="SUPFAM" id="SSF49599">
    <property type="entry name" value="TRAF domain-like"/>
    <property type="match status" value="3"/>
</dbReference>
<evidence type="ECO:0000256" key="1">
    <source>
        <dbReference type="ARBA" id="ARBA00004496"/>
    </source>
</evidence>
<evidence type="ECO:0000256" key="7">
    <source>
        <dbReference type="PROSITE-ProRule" id="PRU00207"/>
    </source>
</evidence>
<dbReference type="PIRSF" id="PIRSF015614">
    <property type="entry name" value="TRAF"/>
    <property type="match status" value="1"/>
</dbReference>
<dbReference type="InterPro" id="IPR013083">
    <property type="entry name" value="Znf_RING/FYVE/PHD"/>
</dbReference>
<accession>A0A1X7VPB0</accession>
<evidence type="ECO:0000256" key="6">
    <source>
        <dbReference type="ARBA" id="ARBA00022833"/>
    </source>
</evidence>
<keyword evidence="2" id="KW-0963">Cytoplasm</keyword>
<dbReference type="InterPro" id="IPR008974">
    <property type="entry name" value="TRAF-like"/>
</dbReference>
<dbReference type="Pfam" id="PF22486">
    <property type="entry name" value="MATH_2"/>
    <property type="match status" value="1"/>
</dbReference>
<sequence length="518" mass="58661">MVNPRRRFLLKLASTTPERKAATTFGCNKGSNSFFERPSSPLPPSAILTTPTRQGHTSDSEVLNKMATSSSFSESSDAAHGGYSYVFVDGDPPNKFVCYICTLPARDPQQVTCCFNIYCHSCLLQLKEKGEGNFNCPTCRQPLTGNYFKDGRADREIKSLIVYCPGECEWVGVISDIEAHLNTCPYQLLDCTNRCGEKVQRQLLELHLTDSCVKRLVVCQYCKEEGSYGYIEGVHLESCLKYPVKCCNDECDQMIPRRALEGHITICCKTIVSCEYSNVGCKKEMKREEQDIHNKESVNEHLRLAVEKVKSLQEDISILKSDIKAIKTPSTNSIKKLVNAEVECIKSDIKALQTKRKTYIKVFKVTQFEHKRNNSETWKSSSFYTSPGGYKVKLVVYTNGHSKKSLGYVSCFTQFVTGDNDDTLEWPFVGYVTIELLNQLDDENHVVHTYYYDETIPEFARQRDSESGCGIDLFVSHIELDTHQSSTCTYLKDDTLYFRISINATSTTKPWLSGSFYV</sequence>
<dbReference type="eggNOG" id="KOG0297">
    <property type="taxonomic scope" value="Eukaryota"/>
</dbReference>
<dbReference type="Pfam" id="PF02176">
    <property type="entry name" value="zf-TRAF"/>
    <property type="match status" value="2"/>
</dbReference>
<evidence type="ECO:0000313" key="12">
    <source>
        <dbReference type="EnsemblMetazoa" id="Aqu2.1.41228_001"/>
    </source>
</evidence>
<evidence type="ECO:0000256" key="8">
    <source>
        <dbReference type="SAM" id="Coils"/>
    </source>
</evidence>
<dbReference type="InterPro" id="IPR001841">
    <property type="entry name" value="Znf_RING"/>
</dbReference>
<dbReference type="PROSITE" id="PS50089">
    <property type="entry name" value="ZF_RING_2"/>
    <property type="match status" value="1"/>
</dbReference>
<dbReference type="GO" id="GO:0007165">
    <property type="term" value="P:signal transduction"/>
    <property type="evidence" value="ECO:0007669"/>
    <property type="project" value="InterPro"/>
</dbReference>
<organism evidence="12">
    <name type="scientific">Amphimedon queenslandica</name>
    <name type="common">Sponge</name>
    <dbReference type="NCBI Taxonomy" id="400682"/>
    <lineage>
        <taxon>Eukaryota</taxon>
        <taxon>Metazoa</taxon>
        <taxon>Porifera</taxon>
        <taxon>Demospongiae</taxon>
        <taxon>Heteroscleromorpha</taxon>
        <taxon>Haplosclerida</taxon>
        <taxon>Niphatidae</taxon>
        <taxon>Amphimedon</taxon>
    </lineage>
</organism>
<feature type="zinc finger region" description="TRAF-type" evidence="7">
    <location>
        <begin position="234"/>
        <end position="289"/>
    </location>
</feature>
<keyword evidence="6 7" id="KW-0862">Zinc</keyword>
<feature type="coiled-coil region" evidence="8">
    <location>
        <begin position="295"/>
        <end position="322"/>
    </location>
</feature>
<dbReference type="SUPFAM" id="SSF57850">
    <property type="entry name" value="RING/U-box"/>
    <property type="match status" value="1"/>
</dbReference>
<evidence type="ECO:0008006" key="13">
    <source>
        <dbReference type="Google" id="ProtNLM"/>
    </source>
</evidence>
<keyword evidence="3 7" id="KW-0479">Metal-binding</keyword>
<dbReference type="PANTHER" id="PTHR10131:SF94">
    <property type="entry name" value="TNF RECEPTOR-ASSOCIATED FACTOR 4"/>
    <property type="match status" value="1"/>
</dbReference>
<dbReference type="GO" id="GO:0008270">
    <property type="term" value="F:zinc ion binding"/>
    <property type="evidence" value="ECO:0007669"/>
    <property type="project" value="UniProtKB-KW"/>
</dbReference>
<keyword evidence="5 7" id="KW-0863">Zinc-finger</keyword>
<evidence type="ECO:0000256" key="4">
    <source>
        <dbReference type="ARBA" id="ARBA00022737"/>
    </source>
</evidence>
<feature type="domain" description="TRAF-type" evidence="11">
    <location>
        <begin position="179"/>
        <end position="225"/>
    </location>
</feature>
<dbReference type="PROSITE" id="PS50144">
    <property type="entry name" value="MATH"/>
    <property type="match status" value="1"/>
</dbReference>
<keyword evidence="8" id="KW-0175">Coiled coil</keyword>
<evidence type="ECO:0000256" key="5">
    <source>
        <dbReference type="ARBA" id="ARBA00022771"/>
    </source>
</evidence>
<dbReference type="InterPro" id="IPR002083">
    <property type="entry name" value="MATH/TRAF_dom"/>
</dbReference>
<dbReference type="GO" id="GO:0005737">
    <property type="term" value="C:cytoplasm"/>
    <property type="evidence" value="ECO:0007669"/>
    <property type="project" value="UniProtKB-SubCell"/>
</dbReference>
<protein>
    <recommendedName>
        <fullName evidence="13">RING-type E3 ubiquitin transferase</fullName>
    </recommendedName>
</protein>
<feature type="domain" description="RING-type" evidence="9">
    <location>
        <begin position="98"/>
        <end position="140"/>
    </location>
</feature>
<dbReference type="InterPro" id="IPR012227">
    <property type="entry name" value="TNF_rcpt-assoc_TRAF_met"/>
</dbReference>
<dbReference type="Gene3D" id="2.60.210.10">
    <property type="entry name" value="Apoptosis, Tumor Necrosis Factor Receptor Associated Protein 2, Chain A"/>
    <property type="match status" value="1"/>
</dbReference>
<evidence type="ECO:0000259" key="9">
    <source>
        <dbReference type="PROSITE" id="PS50089"/>
    </source>
</evidence>
<feature type="zinc finger region" description="TRAF-type" evidence="7">
    <location>
        <begin position="179"/>
        <end position="225"/>
    </location>
</feature>
<dbReference type="PROSITE" id="PS50145">
    <property type="entry name" value="ZF_TRAF"/>
    <property type="match status" value="2"/>
</dbReference>
<feature type="domain" description="TRAF-type" evidence="11">
    <location>
        <begin position="234"/>
        <end position="289"/>
    </location>
</feature>
<evidence type="ECO:0000259" key="10">
    <source>
        <dbReference type="PROSITE" id="PS50144"/>
    </source>
</evidence>
<dbReference type="GO" id="GO:0042981">
    <property type="term" value="P:regulation of apoptotic process"/>
    <property type="evidence" value="ECO:0007669"/>
    <property type="project" value="InterPro"/>
</dbReference>
<feature type="domain" description="MATH" evidence="10">
    <location>
        <begin position="358"/>
        <end position="502"/>
    </location>
</feature>
<dbReference type="OrthoDB" id="6499288at2759"/>
<evidence type="ECO:0000256" key="2">
    <source>
        <dbReference type="ARBA" id="ARBA00022490"/>
    </source>
</evidence>
<dbReference type="Gene3D" id="3.30.40.10">
    <property type="entry name" value="Zinc/RING finger domain, C3HC4 (zinc finger)"/>
    <property type="match status" value="3"/>
</dbReference>
<dbReference type="InterPro" id="IPR001293">
    <property type="entry name" value="Znf_TRAF"/>
</dbReference>
<proteinExistence type="predicted"/>
<reference evidence="12" key="1">
    <citation type="submission" date="2017-05" db="UniProtKB">
        <authorList>
            <consortium name="EnsemblMetazoa"/>
        </authorList>
    </citation>
    <scope>IDENTIFICATION</scope>
</reference>
<dbReference type="EnsemblMetazoa" id="Aqu2.1.41228_001">
    <property type="protein sequence ID" value="Aqu2.1.41228_001"/>
    <property type="gene ID" value="Aqu2.1.41228"/>
</dbReference>
<name>A0A1X7VPB0_AMPQE</name>
<dbReference type="AlphaFoldDB" id="A0A1X7VPB0"/>